<keyword evidence="1" id="KW-0812">Transmembrane</keyword>
<reference evidence="3" key="1">
    <citation type="submission" date="2021-11" db="EMBL/GenBank/DDBJ databases">
        <title>Vibrio ZSDE26 sp. nov. and Vibrio ZSDZ34 sp. nov., isolated from coastal seawater in Qingdao.</title>
        <authorList>
            <person name="Zhang P."/>
        </authorList>
    </citation>
    <scope>NUCLEOTIDE SEQUENCE</scope>
    <source>
        <strain evidence="3">ZSDE26</strain>
    </source>
</reference>
<dbReference type="Pfam" id="PF13519">
    <property type="entry name" value="VWA_2"/>
    <property type="match status" value="1"/>
</dbReference>
<dbReference type="SUPFAM" id="SSF48452">
    <property type="entry name" value="TPR-like"/>
    <property type="match status" value="1"/>
</dbReference>
<dbReference type="InterPro" id="IPR011990">
    <property type="entry name" value="TPR-like_helical_dom_sf"/>
</dbReference>
<dbReference type="AlphaFoldDB" id="A0A9X1XJF9"/>
<dbReference type="InterPro" id="IPR036465">
    <property type="entry name" value="vWFA_dom_sf"/>
</dbReference>
<protein>
    <submittedName>
        <fullName evidence="3">VWA domain-containing protein</fullName>
    </submittedName>
</protein>
<dbReference type="Gene3D" id="3.40.50.410">
    <property type="entry name" value="von Willebrand factor, type A domain"/>
    <property type="match status" value="1"/>
</dbReference>
<name>A0A9X1XJF9_9VIBR</name>
<dbReference type="InterPro" id="IPR050768">
    <property type="entry name" value="UPF0353/GerABKA_families"/>
</dbReference>
<dbReference type="PANTHER" id="PTHR22550:SF14">
    <property type="entry name" value="VWFA DOMAIN-CONTAINING PROTEIN"/>
    <property type="match status" value="1"/>
</dbReference>
<dbReference type="PROSITE" id="PS50234">
    <property type="entry name" value="VWFA"/>
    <property type="match status" value="1"/>
</dbReference>
<evidence type="ECO:0000259" key="2">
    <source>
        <dbReference type="PROSITE" id="PS50234"/>
    </source>
</evidence>
<accession>A0A9X1XJF9</accession>
<dbReference type="Gene3D" id="1.25.40.10">
    <property type="entry name" value="Tetratricopeptide repeat domain"/>
    <property type="match status" value="1"/>
</dbReference>
<dbReference type="PANTHER" id="PTHR22550">
    <property type="entry name" value="SPORE GERMINATION PROTEIN"/>
    <property type="match status" value="1"/>
</dbReference>
<evidence type="ECO:0000313" key="3">
    <source>
        <dbReference type="EMBL" id="MCK6262783.1"/>
    </source>
</evidence>
<feature type="transmembrane region" description="Helical" evidence="1">
    <location>
        <begin position="6"/>
        <end position="25"/>
    </location>
</feature>
<dbReference type="EMBL" id="JAJHVV010000003">
    <property type="protein sequence ID" value="MCK6262783.1"/>
    <property type="molecule type" value="Genomic_DNA"/>
</dbReference>
<keyword evidence="1" id="KW-1133">Transmembrane helix</keyword>
<keyword evidence="1" id="KW-0472">Membrane</keyword>
<dbReference type="Proteomes" id="UP001139559">
    <property type="component" value="Unassembled WGS sequence"/>
</dbReference>
<dbReference type="InterPro" id="IPR002035">
    <property type="entry name" value="VWF_A"/>
</dbReference>
<comment type="caution">
    <text evidence="3">The sequence shown here is derived from an EMBL/GenBank/DDBJ whole genome shotgun (WGS) entry which is preliminary data.</text>
</comment>
<dbReference type="RefSeq" id="WP_248007894.1">
    <property type="nucleotide sequence ID" value="NZ_JAJHVV010000003.1"/>
</dbReference>
<evidence type="ECO:0000256" key="1">
    <source>
        <dbReference type="SAM" id="Phobius"/>
    </source>
</evidence>
<evidence type="ECO:0000313" key="4">
    <source>
        <dbReference type="Proteomes" id="UP001139559"/>
    </source>
</evidence>
<sequence>MSEFHFIRPAWLLALIVVGLIAWLIRQLNSKNDVRDLIAPHLQASVLTKDTTQSRLSPKALLPWALAALVIICAGPTWKPEPGTQAQNQSPLILVVDLSCSMAESDVTPTRLEAAKLKITELINSREEGEIGIWVYAGSAHLLLPPTQDRNVLDYYLDSLSTSLVPRAGKNVSAVLNGIKESNLQAEGFVFPGSVILITDQIDRSSQQAMTQYLQDSDDQLLVWKFGYSASLDAPSGVQTISMSADELDLKRINRWVDDYQYFDPQDSDIEWQEAGYFLVFALLLITLTWFRRGWTIRWFALPWLFIMSSTSPNLAYADEVESKLSCQSLWMEIVFTPEQQARWHFERENYACAAQLFTEPEWKVEALMRDSQWEWALMLLNNLEVTEPSDQVRRGLNIGIAYTHLQRFRSAERWFNSVLEIEQANPVALHNLEIIEDIFKLMEERALGQGTAGEDMTADFVNSLAEDMGIEEPEDKIEVINSADLIAEEHLNKIWLEQVQTSPEVFLRNKFSNQLNSALSFNEEISATEAERKHD</sequence>
<proteinExistence type="predicted"/>
<dbReference type="SUPFAM" id="SSF53300">
    <property type="entry name" value="vWA-like"/>
    <property type="match status" value="1"/>
</dbReference>
<keyword evidence="4" id="KW-1185">Reference proteome</keyword>
<gene>
    <name evidence="3" type="ORF">KP803_05780</name>
</gene>
<feature type="domain" description="VWFA" evidence="2">
    <location>
        <begin position="91"/>
        <end position="284"/>
    </location>
</feature>
<organism evidence="3 4">
    <name type="scientific">Vibrio amylolyticus</name>
    <dbReference type="NCBI Taxonomy" id="2847292"/>
    <lineage>
        <taxon>Bacteria</taxon>
        <taxon>Pseudomonadati</taxon>
        <taxon>Pseudomonadota</taxon>
        <taxon>Gammaproteobacteria</taxon>
        <taxon>Vibrionales</taxon>
        <taxon>Vibrionaceae</taxon>
        <taxon>Vibrio</taxon>
    </lineage>
</organism>
<feature type="transmembrane region" description="Helical" evidence="1">
    <location>
        <begin position="275"/>
        <end position="291"/>
    </location>
</feature>